<evidence type="ECO:0000259" key="5">
    <source>
        <dbReference type="PROSITE" id="PS50002"/>
    </source>
</evidence>
<dbReference type="InterPro" id="IPR036028">
    <property type="entry name" value="SH3-like_dom_sf"/>
</dbReference>
<dbReference type="FunFam" id="2.30.29.30:FF:000289">
    <property type="entry name" value="Epidermal growth factor receptor kinase substrate 8"/>
    <property type="match status" value="1"/>
</dbReference>
<dbReference type="GO" id="GO:0007266">
    <property type="term" value="P:Rho protein signal transduction"/>
    <property type="evidence" value="ECO:0007669"/>
    <property type="project" value="TreeGrafter"/>
</dbReference>
<evidence type="ECO:0000313" key="6">
    <source>
        <dbReference type="EMBL" id="CAG9538884.1"/>
    </source>
</evidence>
<feature type="domain" description="SH3" evidence="5">
    <location>
        <begin position="688"/>
        <end position="747"/>
    </location>
</feature>
<dbReference type="SMART" id="SM00326">
    <property type="entry name" value="SH3"/>
    <property type="match status" value="1"/>
</dbReference>
<dbReference type="SUPFAM" id="SSF50729">
    <property type="entry name" value="PH domain-like"/>
    <property type="match status" value="1"/>
</dbReference>
<dbReference type="SMART" id="SM00462">
    <property type="entry name" value="PTB"/>
    <property type="match status" value="1"/>
</dbReference>
<evidence type="ECO:0000256" key="1">
    <source>
        <dbReference type="ARBA" id="ARBA00006197"/>
    </source>
</evidence>
<evidence type="ECO:0000256" key="3">
    <source>
        <dbReference type="PROSITE-ProRule" id="PRU00192"/>
    </source>
</evidence>
<dbReference type="InterPro" id="IPR055093">
    <property type="entry name" value="EPS8_2nd"/>
</dbReference>
<feature type="compositionally biased region" description="Basic and acidic residues" evidence="4">
    <location>
        <begin position="614"/>
        <end position="623"/>
    </location>
</feature>
<dbReference type="Pfam" id="PF08416">
    <property type="entry name" value="PTB"/>
    <property type="match status" value="1"/>
</dbReference>
<protein>
    <recommendedName>
        <fullName evidence="5">SH3 domain-containing protein</fullName>
    </recommendedName>
</protein>
<dbReference type="InterPro" id="IPR006020">
    <property type="entry name" value="PTB/PI_dom"/>
</dbReference>
<feature type="region of interest" description="Disordered" evidence="4">
    <location>
        <begin position="614"/>
        <end position="647"/>
    </location>
</feature>
<reference evidence="6" key="1">
    <citation type="submission" date="2021-09" db="EMBL/GenBank/DDBJ databases">
        <authorList>
            <consortium name="Pathogen Informatics"/>
        </authorList>
    </citation>
    <scope>NUCLEOTIDE SEQUENCE</scope>
</reference>
<organism evidence="6 7">
    <name type="scientific">Cercopithifilaria johnstoni</name>
    <dbReference type="NCBI Taxonomy" id="2874296"/>
    <lineage>
        <taxon>Eukaryota</taxon>
        <taxon>Metazoa</taxon>
        <taxon>Ecdysozoa</taxon>
        <taxon>Nematoda</taxon>
        <taxon>Chromadorea</taxon>
        <taxon>Rhabditida</taxon>
        <taxon>Spirurina</taxon>
        <taxon>Spiruromorpha</taxon>
        <taxon>Filarioidea</taxon>
        <taxon>Onchocercidae</taxon>
        <taxon>Cercopithifilaria</taxon>
    </lineage>
</organism>
<evidence type="ECO:0000313" key="7">
    <source>
        <dbReference type="Proteomes" id="UP000746747"/>
    </source>
</evidence>
<dbReference type="GO" id="GO:0035023">
    <property type="term" value="P:regulation of Rho protein signal transduction"/>
    <property type="evidence" value="ECO:0007669"/>
    <property type="project" value="TreeGrafter"/>
</dbReference>
<evidence type="ECO:0000256" key="4">
    <source>
        <dbReference type="SAM" id="MobiDB-lite"/>
    </source>
</evidence>
<dbReference type="PROSITE" id="PS50002">
    <property type="entry name" value="SH3"/>
    <property type="match status" value="1"/>
</dbReference>
<proteinExistence type="inferred from homology"/>
<dbReference type="AlphaFoldDB" id="A0A8J2M3U9"/>
<dbReference type="Pfam" id="PF22975">
    <property type="entry name" value="EPS8_2nd"/>
    <property type="match status" value="1"/>
</dbReference>
<dbReference type="PANTHER" id="PTHR12287:SF23">
    <property type="entry name" value="AROUSER, ISOFORM A-RELATED"/>
    <property type="match status" value="1"/>
</dbReference>
<sequence length="811" mass="92516">MLLTKLVELVSKNISCKKDMIHFLWSDISVPFYEECLSANDIDNRDQLSGIFSWHSSQTMVHSNDTMMVFLIFETQLSKCKEGHRKVGYPTSSRHPSASGSTSYYYSRGGGSLSSNAPSPAILPYNSIPPRQYNGVIENSTMSVHGGSRHPSAVENDTPSYWVEHLATFAVGREFGLQYPEDGVRKLKQLENSSAIWAQPMVLRLRPSVVSVEDENGDLVEQFPMELVTNPTAHLSTNPRDAYNNILLFIVKEDKKRGRSLNPTEMHIFQCNRVSANDVVDDIKAFLSGHYKKVRTGRRDTGFMIGYQPPFIMGPPTRGYRDDTSASSDSSESFERDVNTLNRCFDDIERFVARIQSAAIAQRELEAQTHRQRSHRKQNLRAPIDPQSGILQMRAQLPAEFEFVDILQKFKLSFNLLAKLKNHIHEPNAPELLHFLFTPLTIILDSCRWGLGRNIAPQVVSPLLSRETRELLQNCLTSRESDVWMAMGEAWRIAPEDWIGPLPKPYRPIFLDGFAPYGYPDNHGGPQSPPRYQSMPQPIHRGVSAPPPPTQNSYTHRPPIRDHSVDNLNMDLDHMSLEKERLDFEREKIAERERRLIEDERRILQEKQRLAAEKEMMAQEAEQRSVGSSYTARQNETSRQPSPAMSRRPLYQSQFNDNEQQHTTPTFGPIIQEQSPRQRAFLDDIIARHAKLVQVTHTRVAQNPKELTVSQGEFLEVLNDNKNWWECKNVHHRVGYVPHTILSVVSVDRSSPQSLPPQDPTLHVDRMSSQVNAISHRGASLSLSPRPGIISDDAPEYIKQRQGKRGEFRYF</sequence>
<feature type="compositionally biased region" description="Polar residues" evidence="4">
    <location>
        <begin position="625"/>
        <end position="643"/>
    </location>
</feature>
<dbReference type="InterPro" id="IPR013625">
    <property type="entry name" value="PTB"/>
</dbReference>
<dbReference type="InterPro" id="IPR011993">
    <property type="entry name" value="PH-like_dom_sf"/>
</dbReference>
<comment type="caution">
    <text evidence="6">The sequence shown here is derived from an EMBL/GenBank/DDBJ whole genome shotgun (WGS) entry which is preliminary data.</text>
</comment>
<dbReference type="CDD" id="cd01210">
    <property type="entry name" value="PTB_EPS8"/>
    <property type="match status" value="1"/>
</dbReference>
<dbReference type="Gene3D" id="2.30.29.30">
    <property type="entry name" value="Pleckstrin-homology domain (PH domain)/Phosphotyrosine-binding domain (PTB)"/>
    <property type="match status" value="1"/>
</dbReference>
<dbReference type="EMBL" id="CAKAEH010001717">
    <property type="protein sequence ID" value="CAG9538884.1"/>
    <property type="molecule type" value="Genomic_DNA"/>
</dbReference>
<dbReference type="PANTHER" id="PTHR12287">
    <property type="entry name" value="EPIDERMAL GROWTH FACTOR RECEPTOR KINASE SUBSTRATE EPS8-RELATED PROTEIN"/>
    <property type="match status" value="1"/>
</dbReference>
<dbReference type="InterPro" id="IPR033928">
    <property type="entry name" value="EPS8_PTB"/>
</dbReference>
<evidence type="ECO:0000256" key="2">
    <source>
        <dbReference type="ARBA" id="ARBA00022443"/>
    </source>
</evidence>
<dbReference type="InterPro" id="IPR001452">
    <property type="entry name" value="SH3_domain"/>
</dbReference>
<feature type="region of interest" description="Disordered" evidence="4">
    <location>
        <begin position="314"/>
        <end position="334"/>
    </location>
</feature>
<keyword evidence="7" id="KW-1185">Reference proteome</keyword>
<dbReference type="OrthoDB" id="4680325at2759"/>
<dbReference type="Proteomes" id="UP000746747">
    <property type="component" value="Unassembled WGS sequence"/>
</dbReference>
<dbReference type="GO" id="GO:0003779">
    <property type="term" value="F:actin binding"/>
    <property type="evidence" value="ECO:0007669"/>
    <property type="project" value="TreeGrafter"/>
</dbReference>
<keyword evidence="2 3" id="KW-0728">SH3 domain</keyword>
<comment type="similarity">
    <text evidence="1">Belongs to the EPS8 family.</text>
</comment>
<name>A0A8J2M3U9_9BILA</name>
<dbReference type="GO" id="GO:0005886">
    <property type="term" value="C:plasma membrane"/>
    <property type="evidence" value="ECO:0007669"/>
    <property type="project" value="TreeGrafter"/>
</dbReference>
<dbReference type="Pfam" id="PF07653">
    <property type="entry name" value="SH3_2"/>
    <property type="match status" value="1"/>
</dbReference>
<dbReference type="SUPFAM" id="SSF50044">
    <property type="entry name" value="SH3-domain"/>
    <property type="match status" value="1"/>
</dbReference>
<dbReference type="InterPro" id="IPR039801">
    <property type="entry name" value="EPS8-like"/>
</dbReference>
<dbReference type="Gene3D" id="2.30.30.40">
    <property type="entry name" value="SH3 Domains"/>
    <property type="match status" value="1"/>
</dbReference>
<accession>A0A8J2M3U9</accession>
<gene>
    <name evidence="6" type="ORF">CJOHNSTONI_LOCUS8545</name>
</gene>